<dbReference type="PROSITE" id="PS00122">
    <property type="entry name" value="CARBOXYLESTERASE_B_1"/>
    <property type="match status" value="1"/>
</dbReference>
<comment type="similarity">
    <text evidence="1 3">Belongs to the type-B carboxylesterase/lipase family.</text>
</comment>
<name>A0AB34KLU8_9PEZI</name>
<keyword evidence="2 3" id="KW-0378">Hydrolase</keyword>
<dbReference type="EC" id="3.1.1.-" evidence="3"/>
<dbReference type="RefSeq" id="XP_069227396.1">
    <property type="nucleotide sequence ID" value="XM_069375358.1"/>
</dbReference>
<protein>
    <recommendedName>
        <fullName evidence="3">Carboxylic ester hydrolase</fullName>
        <ecNumber evidence="3">3.1.1.-</ecNumber>
    </recommendedName>
</protein>
<keyword evidence="7" id="KW-1185">Reference proteome</keyword>
<evidence type="ECO:0000256" key="1">
    <source>
        <dbReference type="ARBA" id="ARBA00005964"/>
    </source>
</evidence>
<dbReference type="AlphaFoldDB" id="A0AB34KLU8"/>
<evidence type="ECO:0000259" key="5">
    <source>
        <dbReference type="Pfam" id="PF00135"/>
    </source>
</evidence>
<gene>
    <name evidence="6" type="ORF">WHR41_06753</name>
</gene>
<dbReference type="GeneID" id="96008196"/>
<feature type="signal peptide" evidence="3">
    <location>
        <begin position="1"/>
        <end position="18"/>
    </location>
</feature>
<dbReference type="GO" id="GO:0016787">
    <property type="term" value="F:hydrolase activity"/>
    <property type="evidence" value="ECO:0007669"/>
    <property type="project" value="UniProtKB-KW"/>
</dbReference>
<dbReference type="InterPro" id="IPR002018">
    <property type="entry name" value="CarbesteraseB"/>
</dbReference>
<dbReference type="Gene3D" id="3.40.50.1820">
    <property type="entry name" value="alpha/beta hydrolase"/>
    <property type="match status" value="1"/>
</dbReference>
<evidence type="ECO:0000256" key="3">
    <source>
        <dbReference type="RuleBase" id="RU361235"/>
    </source>
</evidence>
<dbReference type="Pfam" id="PF00135">
    <property type="entry name" value="COesterase"/>
    <property type="match status" value="1"/>
</dbReference>
<feature type="region of interest" description="Disordered" evidence="4">
    <location>
        <begin position="60"/>
        <end position="79"/>
    </location>
</feature>
<comment type="caution">
    <text evidence="6">The sequence shown here is derived from an EMBL/GenBank/DDBJ whole genome shotgun (WGS) entry which is preliminary data.</text>
</comment>
<dbReference type="InterPro" id="IPR019826">
    <property type="entry name" value="Carboxylesterase_B_AS"/>
</dbReference>
<feature type="domain" description="Carboxylesterase type B" evidence="5">
    <location>
        <begin position="38"/>
        <end position="534"/>
    </location>
</feature>
<keyword evidence="3" id="KW-0732">Signal</keyword>
<dbReference type="PANTHER" id="PTHR11559">
    <property type="entry name" value="CARBOXYLESTERASE"/>
    <property type="match status" value="1"/>
</dbReference>
<proteinExistence type="inferred from homology"/>
<organism evidence="6 7">
    <name type="scientific">Cladosporium halotolerans</name>
    <dbReference type="NCBI Taxonomy" id="1052096"/>
    <lineage>
        <taxon>Eukaryota</taxon>
        <taxon>Fungi</taxon>
        <taxon>Dikarya</taxon>
        <taxon>Ascomycota</taxon>
        <taxon>Pezizomycotina</taxon>
        <taxon>Dothideomycetes</taxon>
        <taxon>Dothideomycetidae</taxon>
        <taxon>Cladosporiales</taxon>
        <taxon>Cladosporiaceae</taxon>
        <taxon>Cladosporium</taxon>
    </lineage>
</organism>
<accession>A0AB34KLU8</accession>
<sequence length="571" mass="61962">MLPQLALGLLLASGGAVGNVTHSGKSVEVGDRVTYHGTYKDGVEAFLGIKYGQDTSGKNRFKAPRAYTPTPGSSIDATSPGLACPQDSSVGESFLPLYLTVFREYSEDCLSLNVNRPNGTNKGDKLPVMVFIHGGSYIVGSKDELTSQPAGLIIESVNNGLPVIHVSLNYRLGIFGFAKSAALPSHNAALRDQRMALEWVKDNIAAFGGDPENVTIHGQSSGGLSVGLHIMAYGGEKPVPFQKAVCQSQALEPGITGEYTSNAMARVLNASECNTTSIDSQATIDCFRGLSIEKLLQLQTETAGDKENIGDIWLPVVDGDFLPSAPSELVREGRFAAIPTIMGWTEDDTAPFVDIIIKTSNDTTKFFRDYAPSMSDANLQKLLDLYPVGEFTANRAANLSAEFYRSARILRDILMVCEPFLYGQALSKKGQPVYFYDQNQTVVDKPLESLGLPGLGVVHTSEFAYVFNNISHYDINNYTYSPTASDERLAIRETRSWSAFASHGHPSLKGRGTLEGWEPAFGSPNETRVFVIGSVEEGLHSLGDSSVIGRQKLQERCDFINSPEIIEQLQF</sequence>
<evidence type="ECO:0000256" key="2">
    <source>
        <dbReference type="ARBA" id="ARBA00022801"/>
    </source>
</evidence>
<evidence type="ECO:0000256" key="4">
    <source>
        <dbReference type="SAM" id="MobiDB-lite"/>
    </source>
</evidence>
<evidence type="ECO:0000313" key="7">
    <source>
        <dbReference type="Proteomes" id="UP000803884"/>
    </source>
</evidence>
<dbReference type="Proteomes" id="UP000803884">
    <property type="component" value="Unassembled WGS sequence"/>
</dbReference>
<reference evidence="6 7" key="1">
    <citation type="journal article" date="2020" name="Microbiol. Resour. Announc.">
        <title>Draft Genome Sequence of a Cladosporium Species Isolated from the Mesophotic Ascidian Didemnum maculosum.</title>
        <authorList>
            <person name="Gioti A."/>
            <person name="Siaperas R."/>
            <person name="Nikolaivits E."/>
            <person name="Le Goff G."/>
            <person name="Ouazzani J."/>
            <person name="Kotoulas G."/>
            <person name="Topakas E."/>
        </authorList>
    </citation>
    <scope>NUCLEOTIDE SEQUENCE [LARGE SCALE GENOMIC DNA]</scope>
    <source>
        <strain evidence="6 7">TM138-S3</strain>
    </source>
</reference>
<evidence type="ECO:0000313" key="6">
    <source>
        <dbReference type="EMBL" id="KAL1584290.1"/>
    </source>
</evidence>
<dbReference type="InterPro" id="IPR050309">
    <property type="entry name" value="Type-B_Carboxylest/Lipase"/>
</dbReference>
<feature type="chain" id="PRO_5044045273" description="Carboxylic ester hydrolase" evidence="3">
    <location>
        <begin position="19"/>
        <end position="571"/>
    </location>
</feature>
<dbReference type="EMBL" id="JAAQHG020000027">
    <property type="protein sequence ID" value="KAL1584290.1"/>
    <property type="molecule type" value="Genomic_DNA"/>
</dbReference>
<dbReference type="SUPFAM" id="SSF53474">
    <property type="entry name" value="alpha/beta-Hydrolases"/>
    <property type="match status" value="1"/>
</dbReference>
<dbReference type="InterPro" id="IPR029058">
    <property type="entry name" value="AB_hydrolase_fold"/>
</dbReference>